<dbReference type="Gene3D" id="4.10.1000.10">
    <property type="entry name" value="Zinc finger, CCCH-type"/>
    <property type="match status" value="1"/>
</dbReference>
<evidence type="ECO:0000256" key="1">
    <source>
        <dbReference type="PROSITE-ProRule" id="PRU00723"/>
    </source>
</evidence>
<dbReference type="PANTHER" id="PTHR46156">
    <property type="entry name" value="CCCH ZINGC FINGER"/>
    <property type="match status" value="1"/>
</dbReference>
<dbReference type="InterPro" id="IPR000571">
    <property type="entry name" value="Znf_CCCH"/>
</dbReference>
<dbReference type="GO" id="GO:0008270">
    <property type="term" value="F:zinc ion binding"/>
    <property type="evidence" value="ECO:0007669"/>
    <property type="project" value="UniProtKB-KW"/>
</dbReference>
<feature type="compositionally biased region" description="Polar residues" evidence="2">
    <location>
        <begin position="23"/>
        <end position="37"/>
    </location>
</feature>
<feature type="compositionally biased region" description="Low complexity" evidence="2">
    <location>
        <begin position="373"/>
        <end position="383"/>
    </location>
</feature>
<dbReference type="GO" id="GO:0005634">
    <property type="term" value="C:nucleus"/>
    <property type="evidence" value="ECO:0007669"/>
    <property type="project" value="TreeGrafter"/>
</dbReference>
<protein>
    <recommendedName>
        <fullName evidence="3">C3H1-type domain-containing protein</fullName>
    </recommendedName>
</protein>
<dbReference type="PROSITE" id="PS50103">
    <property type="entry name" value="ZF_C3H1"/>
    <property type="match status" value="3"/>
</dbReference>
<dbReference type="InParanoid" id="A0A1Y2AIG7"/>
<feature type="zinc finger region" description="C3H1-type" evidence="1">
    <location>
        <begin position="228"/>
        <end position="256"/>
    </location>
</feature>
<dbReference type="Proteomes" id="UP000193986">
    <property type="component" value="Unassembled WGS sequence"/>
</dbReference>
<dbReference type="STRING" id="71784.A0A1Y2AIG7"/>
<feature type="domain" description="C3H1-type" evidence="3">
    <location>
        <begin position="336"/>
        <end position="364"/>
    </location>
</feature>
<feature type="region of interest" description="Disordered" evidence="2">
    <location>
        <begin position="187"/>
        <end position="227"/>
    </location>
</feature>
<feature type="domain" description="C3H1-type" evidence="3">
    <location>
        <begin position="228"/>
        <end position="256"/>
    </location>
</feature>
<feature type="region of interest" description="Disordered" evidence="2">
    <location>
        <begin position="373"/>
        <end position="512"/>
    </location>
</feature>
<evidence type="ECO:0000256" key="2">
    <source>
        <dbReference type="SAM" id="MobiDB-lite"/>
    </source>
</evidence>
<accession>A0A1Y2AIG7</accession>
<evidence type="ECO:0000313" key="4">
    <source>
        <dbReference type="EMBL" id="ORY22378.1"/>
    </source>
</evidence>
<comment type="caution">
    <text evidence="4">The sequence shown here is derived from an EMBL/GenBank/DDBJ whole genome shotgun (WGS) entry which is preliminary data.</text>
</comment>
<keyword evidence="1" id="KW-0863">Zinc-finger</keyword>
<name>A0A1Y2AIG7_9TREE</name>
<evidence type="ECO:0000259" key="3">
    <source>
        <dbReference type="PROSITE" id="PS50103"/>
    </source>
</evidence>
<dbReference type="OrthoDB" id="410307at2759"/>
<keyword evidence="1" id="KW-0479">Metal-binding</keyword>
<dbReference type="EMBL" id="MCFC01000094">
    <property type="protein sequence ID" value="ORY22378.1"/>
    <property type="molecule type" value="Genomic_DNA"/>
</dbReference>
<gene>
    <name evidence="4" type="ORF">BCR39DRAFT_551688</name>
</gene>
<keyword evidence="5" id="KW-1185">Reference proteome</keyword>
<sequence>MASSTALERQKLLLQQEIAKLSNVVNSRPPSQPSSHKPSYHPYRGRPPRGSSSYRGGRGSGRGNKASYSLDLRAKAGTTPPVASSSTILPSKSDKEEGEVSPEKVSLNPGGKGGEGSWVQARSGNGNLSLMTAQKRGEIQDLAKKTRAEKAKKRKEETPHSAGQRVVIDGVVFQFEQGGAKLTRIGELGSDAAGPSTNTPTRKRLSYAGKQFRRTSKGNLVSSRSRPRSIDKQCRFFAKTGRCNNALTCPYKHDPSRVSACPKFLSGRCPFTAETCPLSHTPTAHNTPSCQNFQATSTCHRRSCPYPHIKVADNAPVCEPFALEGWCEKEPGSCTQLHTWECPEWRSKGTCSRAGRCGLRHVLKAEDGRKQAAITSSATSTSAVPAETQSEVVDQIPGGGGGEGGTFEDQADFIDFGPVEPISESDHASPSEESSEDDNDDDEDDDDDDDDEGEGEEDGEDEGEEGEGEEEDVEMLEDHSNHGKPPSPIMDTSQRDITPSEADEDEVLGVVL</sequence>
<feature type="compositionally biased region" description="Acidic residues" evidence="2">
    <location>
        <begin position="433"/>
        <end position="475"/>
    </location>
</feature>
<dbReference type="AlphaFoldDB" id="A0A1Y2AIG7"/>
<dbReference type="SMART" id="SM00356">
    <property type="entry name" value="ZnF_C3H1"/>
    <property type="match status" value="5"/>
</dbReference>
<feature type="compositionally biased region" description="Polar residues" evidence="2">
    <location>
        <begin position="81"/>
        <end position="90"/>
    </location>
</feature>
<keyword evidence="1" id="KW-0862">Zinc</keyword>
<feature type="compositionally biased region" description="Acidic residues" evidence="2">
    <location>
        <begin position="501"/>
        <end position="512"/>
    </location>
</feature>
<proteinExistence type="predicted"/>
<organism evidence="4 5">
    <name type="scientific">Naematelia encephala</name>
    <dbReference type="NCBI Taxonomy" id="71784"/>
    <lineage>
        <taxon>Eukaryota</taxon>
        <taxon>Fungi</taxon>
        <taxon>Dikarya</taxon>
        <taxon>Basidiomycota</taxon>
        <taxon>Agaricomycotina</taxon>
        <taxon>Tremellomycetes</taxon>
        <taxon>Tremellales</taxon>
        <taxon>Naemateliaceae</taxon>
        <taxon>Naematelia</taxon>
    </lineage>
</organism>
<feature type="zinc finger region" description="C3H1-type" evidence="1">
    <location>
        <begin position="336"/>
        <end position="364"/>
    </location>
</feature>
<dbReference type="PANTHER" id="PTHR46156:SF1">
    <property type="entry name" value="ZINC FINGER CCCH DOMAIN-CONTAINING PROTEIN 3"/>
    <property type="match status" value="1"/>
</dbReference>
<feature type="region of interest" description="Disordered" evidence="2">
    <location>
        <begin position="23"/>
        <end position="123"/>
    </location>
</feature>
<feature type="compositionally biased region" description="Basic residues" evidence="2">
    <location>
        <begin position="201"/>
        <end position="216"/>
    </location>
</feature>
<evidence type="ECO:0000313" key="5">
    <source>
        <dbReference type="Proteomes" id="UP000193986"/>
    </source>
</evidence>
<feature type="zinc finger region" description="C3H1-type" evidence="1">
    <location>
        <begin position="260"/>
        <end position="283"/>
    </location>
</feature>
<reference evidence="4 5" key="1">
    <citation type="submission" date="2016-07" db="EMBL/GenBank/DDBJ databases">
        <title>Pervasive Adenine N6-methylation of Active Genes in Fungi.</title>
        <authorList>
            <consortium name="DOE Joint Genome Institute"/>
            <person name="Mondo S.J."/>
            <person name="Dannebaum R.O."/>
            <person name="Kuo R.C."/>
            <person name="Labutti K."/>
            <person name="Haridas S."/>
            <person name="Kuo A."/>
            <person name="Salamov A."/>
            <person name="Ahrendt S.R."/>
            <person name="Lipzen A."/>
            <person name="Sullivan W."/>
            <person name="Andreopoulos W.B."/>
            <person name="Clum A."/>
            <person name="Lindquist E."/>
            <person name="Daum C."/>
            <person name="Ramamoorthy G.K."/>
            <person name="Gryganskyi A."/>
            <person name="Culley D."/>
            <person name="Magnuson J.K."/>
            <person name="James T.Y."/>
            <person name="O'Malley M.A."/>
            <person name="Stajich J.E."/>
            <person name="Spatafora J.W."/>
            <person name="Visel A."/>
            <person name="Grigoriev I.V."/>
        </authorList>
    </citation>
    <scope>NUCLEOTIDE SEQUENCE [LARGE SCALE GENOMIC DNA]</scope>
    <source>
        <strain evidence="4 5">68-887.2</strain>
    </source>
</reference>
<feature type="domain" description="C3H1-type" evidence="3">
    <location>
        <begin position="260"/>
        <end position="283"/>
    </location>
</feature>